<accession>A0A518GZY6</accession>
<sequence length="233" mass="24959">MFLPFDPIYLLIVGPAMLLALWAQARVKSAYAEASQYRSASGATGAQAAAEVMRSEGLNRVEIEPVQGYLSDHYDPRHKVLRLSPGVYGERSLAALGIAAHEAGHALQDAHGYGPLAIRNLLVPVAGFGSSAAFIVFFVGLLFSWTGLVLAGIVLFSGVVAFQLVNLPVEFDASRRARVHLLSTGLITREEEPMVAKVLNAAAWTYVAATLSSVLTLLYFLFRSGLLGGGNRE</sequence>
<reference evidence="2 3" key="1">
    <citation type="submission" date="2019-02" db="EMBL/GenBank/DDBJ databases">
        <title>Deep-cultivation of Planctomycetes and their phenomic and genomic characterization uncovers novel biology.</title>
        <authorList>
            <person name="Wiegand S."/>
            <person name="Jogler M."/>
            <person name="Boedeker C."/>
            <person name="Pinto D."/>
            <person name="Vollmers J."/>
            <person name="Rivas-Marin E."/>
            <person name="Kohn T."/>
            <person name="Peeters S.H."/>
            <person name="Heuer A."/>
            <person name="Rast P."/>
            <person name="Oberbeckmann S."/>
            <person name="Bunk B."/>
            <person name="Jeske O."/>
            <person name="Meyerdierks A."/>
            <person name="Storesund J.E."/>
            <person name="Kallscheuer N."/>
            <person name="Luecker S."/>
            <person name="Lage O.M."/>
            <person name="Pohl T."/>
            <person name="Merkel B.J."/>
            <person name="Hornburger P."/>
            <person name="Mueller R.-W."/>
            <person name="Bruemmer F."/>
            <person name="Labrenz M."/>
            <person name="Spormann A.M."/>
            <person name="Op den Camp H."/>
            <person name="Overmann J."/>
            <person name="Amann R."/>
            <person name="Jetten M.S.M."/>
            <person name="Mascher T."/>
            <person name="Medema M.H."/>
            <person name="Devos D.P."/>
            <person name="Kaster A.-K."/>
            <person name="Ovreas L."/>
            <person name="Rohde M."/>
            <person name="Galperin M.Y."/>
            <person name="Jogler C."/>
        </authorList>
    </citation>
    <scope>NUCLEOTIDE SEQUENCE [LARGE SCALE GENOMIC DNA]</scope>
    <source>
        <strain evidence="2 3">ElP</strain>
    </source>
</reference>
<keyword evidence="1" id="KW-0812">Transmembrane</keyword>
<name>A0A518GZY6_9BACT</name>
<dbReference type="AlphaFoldDB" id="A0A518GZY6"/>
<feature type="transmembrane region" description="Helical" evidence="1">
    <location>
        <begin position="198"/>
        <end position="222"/>
    </location>
</feature>
<keyword evidence="3" id="KW-1185">Reference proteome</keyword>
<proteinExistence type="predicted"/>
<evidence type="ECO:0000313" key="2">
    <source>
        <dbReference type="EMBL" id="QDV34148.1"/>
    </source>
</evidence>
<feature type="transmembrane region" description="Helical" evidence="1">
    <location>
        <begin position="6"/>
        <end position="23"/>
    </location>
</feature>
<dbReference type="OrthoDB" id="9784298at2"/>
<evidence type="ECO:0000256" key="1">
    <source>
        <dbReference type="SAM" id="Phobius"/>
    </source>
</evidence>
<gene>
    <name evidence="2" type="ORF">ElP_20310</name>
</gene>
<keyword evidence="1" id="KW-0472">Membrane</keyword>
<dbReference type="EMBL" id="CP036426">
    <property type="protein sequence ID" value="QDV34148.1"/>
    <property type="molecule type" value="Genomic_DNA"/>
</dbReference>
<dbReference type="Pfam" id="PF04298">
    <property type="entry name" value="Zn_peptidase_2"/>
    <property type="match status" value="1"/>
</dbReference>
<feature type="transmembrane region" description="Helical" evidence="1">
    <location>
        <begin position="149"/>
        <end position="169"/>
    </location>
</feature>
<dbReference type="InterPro" id="IPR007395">
    <property type="entry name" value="Zn_peptidase_2"/>
</dbReference>
<dbReference type="PANTHER" id="PTHR36434">
    <property type="entry name" value="MEMBRANE PROTEASE YUGP-RELATED"/>
    <property type="match status" value="1"/>
</dbReference>
<protein>
    <submittedName>
        <fullName evidence="2">Neutral zinc metallopeptidase</fullName>
    </submittedName>
</protein>
<dbReference type="PANTHER" id="PTHR36434:SF1">
    <property type="entry name" value="MEMBRANE PROTEASE YUGP-RELATED"/>
    <property type="match status" value="1"/>
</dbReference>
<keyword evidence="1" id="KW-1133">Transmembrane helix</keyword>
<dbReference type="KEGG" id="tpla:ElP_20310"/>
<dbReference type="Proteomes" id="UP000317835">
    <property type="component" value="Chromosome"/>
</dbReference>
<dbReference type="RefSeq" id="WP_145268830.1">
    <property type="nucleotide sequence ID" value="NZ_CP036426.1"/>
</dbReference>
<feature type="transmembrane region" description="Helical" evidence="1">
    <location>
        <begin position="121"/>
        <end position="143"/>
    </location>
</feature>
<organism evidence="2 3">
    <name type="scientific">Tautonia plasticadhaerens</name>
    <dbReference type="NCBI Taxonomy" id="2527974"/>
    <lineage>
        <taxon>Bacteria</taxon>
        <taxon>Pseudomonadati</taxon>
        <taxon>Planctomycetota</taxon>
        <taxon>Planctomycetia</taxon>
        <taxon>Isosphaerales</taxon>
        <taxon>Isosphaeraceae</taxon>
        <taxon>Tautonia</taxon>
    </lineage>
</organism>
<evidence type="ECO:0000313" key="3">
    <source>
        <dbReference type="Proteomes" id="UP000317835"/>
    </source>
</evidence>